<dbReference type="Pfam" id="PF00271">
    <property type="entry name" value="Helicase_C"/>
    <property type="match status" value="1"/>
</dbReference>
<dbReference type="AlphaFoldDB" id="A0A7D9ITZ2"/>
<evidence type="ECO:0000256" key="2">
    <source>
        <dbReference type="ARBA" id="ARBA00022741"/>
    </source>
</evidence>
<keyword evidence="10" id="KW-0378">Hydrolase</keyword>
<dbReference type="PROSITE" id="PS51194">
    <property type="entry name" value="HELICASE_CTER"/>
    <property type="match status" value="1"/>
</dbReference>
<evidence type="ECO:0000313" key="11">
    <source>
        <dbReference type="Proteomes" id="UP001152795"/>
    </source>
</evidence>
<dbReference type="SUPFAM" id="SSF52540">
    <property type="entry name" value="P-loop containing nucleoside triphosphate hydrolases"/>
    <property type="match status" value="1"/>
</dbReference>
<evidence type="ECO:0000256" key="7">
    <source>
        <dbReference type="ARBA" id="ARBA00034617"/>
    </source>
</evidence>
<evidence type="ECO:0000313" key="10">
    <source>
        <dbReference type="EMBL" id="CAB4016355.1"/>
    </source>
</evidence>
<gene>
    <name evidence="10" type="ORF">PACLA_8A067567</name>
</gene>
<dbReference type="Gene3D" id="3.40.50.300">
    <property type="entry name" value="P-loop containing nucleotide triphosphate hydrolases"/>
    <property type="match status" value="2"/>
</dbReference>
<keyword evidence="3" id="KW-0067">ATP-binding</keyword>
<protein>
    <recommendedName>
        <fullName evidence="8">DNA 3'-5' helicase</fullName>
        <ecNumber evidence="8">5.6.2.4</ecNumber>
    </recommendedName>
    <alternativeName>
        <fullName evidence="9">DNA 3'-5' helicase BLM</fullName>
    </alternativeName>
</protein>
<dbReference type="InterPro" id="IPR001650">
    <property type="entry name" value="Helicase_C-like"/>
</dbReference>
<feature type="non-terminal residue" evidence="10">
    <location>
        <position position="1"/>
    </location>
</feature>
<keyword evidence="6" id="KW-0539">Nucleus</keyword>
<keyword evidence="2" id="KW-0547">Nucleotide-binding</keyword>
<keyword evidence="4" id="KW-0238">DNA-binding</keyword>
<reference evidence="10" key="1">
    <citation type="submission" date="2020-04" db="EMBL/GenBank/DDBJ databases">
        <authorList>
            <person name="Alioto T."/>
            <person name="Alioto T."/>
            <person name="Gomez Garrido J."/>
        </authorList>
    </citation>
    <scope>NUCLEOTIDE SEQUENCE</scope>
    <source>
        <strain evidence="10">A484AB</strain>
    </source>
</reference>
<proteinExistence type="inferred from homology"/>
<dbReference type="SMART" id="SM00487">
    <property type="entry name" value="DEXDc"/>
    <property type="match status" value="1"/>
</dbReference>
<dbReference type="GO" id="GO:0000724">
    <property type="term" value="P:double-strand break repair via homologous recombination"/>
    <property type="evidence" value="ECO:0007669"/>
    <property type="project" value="TreeGrafter"/>
</dbReference>
<dbReference type="GO" id="GO:0003677">
    <property type="term" value="F:DNA binding"/>
    <property type="evidence" value="ECO:0007669"/>
    <property type="project" value="UniProtKB-KW"/>
</dbReference>
<dbReference type="Pfam" id="PF00270">
    <property type="entry name" value="DEAD"/>
    <property type="match status" value="1"/>
</dbReference>
<dbReference type="GO" id="GO:0043138">
    <property type="term" value="F:3'-5' DNA helicase activity"/>
    <property type="evidence" value="ECO:0007669"/>
    <property type="project" value="UniProtKB-EC"/>
</dbReference>
<dbReference type="InterPro" id="IPR011545">
    <property type="entry name" value="DEAD/DEAH_box_helicase_dom"/>
</dbReference>
<dbReference type="GO" id="GO:0005737">
    <property type="term" value="C:cytoplasm"/>
    <property type="evidence" value="ECO:0007669"/>
    <property type="project" value="TreeGrafter"/>
</dbReference>
<evidence type="ECO:0000256" key="9">
    <source>
        <dbReference type="ARBA" id="ARBA00044542"/>
    </source>
</evidence>
<keyword evidence="10" id="KW-0347">Helicase</keyword>
<dbReference type="GO" id="GO:0009378">
    <property type="term" value="F:four-way junction helicase activity"/>
    <property type="evidence" value="ECO:0007669"/>
    <property type="project" value="TreeGrafter"/>
</dbReference>
<dbReference type="PANTHER" id="PTHR13710">
    <property type="entry name" value="DNA HELICASE RECQ FAMILY MEMBER"/>
    <property type="match status" value="1"/>
</dbReference>
<keyword evidence="5" id="KW-0413">Isomerase</keyword>
<evidence type="ECO:0000256" key="1">
    <source>
        <dbReference type="ARBA" id="ARBA00005446"/>
    </source>
</evidence>
<comment type="catalytic activity">
    <reaction evidence="7">
        <text>Couples ATP hydrolysis with the unwinding of duplex DNA by translocating in the 3'-5' direction.</text>
        <dbReference type="EC" id="5.6.2.4"/>
    </reaction>
</comment>
<dbReference type="GO" id="GO:0005524">
    <property type="term" value="F:ATP binding"/>
    <property type="evidence" value="ECO:0007669"/>
    <property type="project" value="UniProtKB-KW"/>
</dbReference>
<keyword evidence="11" id="KW-1185">Reference proteome</keyword>
<evidence type="ECO:0000256" key="4">
    <source>
        <dbReference type="ARBA" id="ARBA00023125"/>
    </source>
</evidence>
<dbReference type="Proteomes" id="UP001152795">
    <property type="component" value="Unassembled WGS sequence"/>
</dbReference>
<dbReference type="SMART" id="SM00490">
    <property type="entry name" value="HELICc"/>
    <property type="match status" value="1"/>
</dbReference>
<comment type="caution">
    <text evidence="10">The sequence shown here is derived from an EMBL/GenBank/DDBJ whole genome shotgun (WGS) entry which is preliminary data.</text>
</comment>
<evidence type="ECO:0000256" key="8">
    <source>
        <dbReference type="ARBA" id="ARBA00034808"/>
    </source>
</evidence>
<evidence type="ECO:0000256" key="3">
    <source>
        <dbReference type="ARBA" id="ARBA00022840"/>
    </source>
</evidence>
<name>A0A7D9ITZ2_PARCT</name>
<organism evidence="10 11">
    <name type="scientific">Paramuricea clavata</name>
    <name type="common">Red gorgonian</name>
    <name type="synonym">Violescent sea-whip</name>
    <dbReference type="NCBI Taxonomy" id="317549"/>
    <lineage>
        <taxon>Eukaryota</taxon>
        <taxon>Metazoa</taxon>
        <taxon>Cnidaria</taxon>
        <taxon>Anthozoa</taxon>
        <taxon>Octocorallia</taxon>
        <taxon>Malacalcyonacea</taxon>
        <taxon>Plexauridae</taxon>
        <taxon>Paramuricea</taxon>
    </lineage>
</organism>
<dbReference type="EMBL" id="CACRXK020009087">
    <property type="protein sequence ID" value="CAB4016355.1"/>
    <property type="molecule type" value="Genomic_DNA"/>
</dbReference>
<dbReference type="OrthoDB" id="5987985at2759"/>
<comment type="similarity">
    <text evidence="1">Belongs to the helicase family. RecQ subfamily.</text>
</comment>
<evidence type="ECO:0000256" key="5">
    <source>
        <dbReference type="ARBA" id="ARBA00023235"/>
    </source>
</evidence>
<dbReference type="PROSITE" id="PS51192">
    <property type="entry name" value="HELICASE_ATP_BIND_1"/>
    <property type="match status" value="1"/>
</dbReference>
<dbReference type="GO" id="GO:0005694">
    <property type="term" value="C:chromosome"/>
    <property type="evidence" value="ECO:0007669"/>
    <property type="project" value="TreeGrafter"/>
</dbReference>
<dbReference type="PANTHER" id="PTHR13710:SF153">
    <property type="entry name" value="RECQ-LIKE DNA HELICASE BLM"/>
    <property type="match status" value="1"/>
</dbReference>
<sequence length="406" mass="45754">NQDGGNRNSNELIEEACRKLSEKLNFPFKLKTEQRNALESLLNGNDVLAVLPTGCGKSLIFQLYILVVQIERIKRTALVVCPLRSIIDDQIVEARGCGISVASLADRSEVELKASEFELLFGSAETVLDKRFLDILKDPDASLNRILSVIVIDESHTVEMWTGQRSRGKNLSTSGGGFREAFGQLYCLPYGTHVLPITGTADNETQKVIIKGLSLKQTKRFYVSPNRPNLRISVIKCKKQEMFTNLEWLIRLVKEQATATPKSIIFCNGSLTDIAAVFNHMLLQSGSYAYFPQDSQTSPNCLVEIYHYLTMQRYKDRITNSFKGNGKKRIIIASSALSMGVNFPDVRYVIHWGSSRNMLDYHQQSGRGGRDNKPSQALTIYYGQQISFCEENVKAFLRTTSCYRIY</sequence>
<dbReference type="InterPro" id="IPR014001">
    <property type="entry name" value="Helicase_ATP-bd"/>
</dbReference>
<dbReference type="EC" id="5.6.2.4" evidence="8"/>
<accession>A0A7D9ITZ2</accession>
<dbReference type="GO" id="GO:0005634">
    <property type="term" value="C:nucleus"/>
    <property type="evidence" value="ECO:0007669"/>
    <property type="project" value="TreeGrafter"/>
</dbReference>
<evidence type="ECO:0000256" key="6">
    <source>
        <dbReference type="ARBA" id="ARBA00023242"/>
    </source>
</evidence>
<dbReference type="InterPro" id="IPR027417">
    <property type="entry name" value="P-loop_NTPase"/>
</dbReference>